<name>A0A2P2L4M0_RHIMU</name>
<proteinExistence type="predicted"/>
<dbReference type="EMBL" id="GGEC01032416">
    <property type="protein sequence ID" value="MBX12900.1"/>
    <property type="molecule type" value="Transcribed_RNA"/>
</dbReference>
<protein>
    <submittedName>
        <fullName evidence="2">Uncharacterized protein</fullName>
    </submittedName>
</protein>
<sequence length="31" mass="3481">MCNAESEFMGISSALLAFMLQFFFLPSECCL</sequence>
<dbReference type="AlphaFoldDB" id="A0A2P2L4M0"/>
<evidence type="ECO:0000256" key="1">
    <source>
        <dbReference type="SAM" id="Phobius"/>
    </source>
</evidence>
<evidence type="ECO:0000313" key="2">
    <source>
        <dbReference type="EMBL" id="MBX12900.1"/>
    </source>
</evidence>
<feature type="transmembrane region" description="Helical" evidence="1">
    <location>
        <begin position="6"/>
        <end position="25"/>
    </location>
</feature>
<keyword evidence="1" id="KW-0472">Membrane</keyword>
<accession>A0A2P2L4M0</accession>
<keyword evidence="1" id="KW-1133">Transmembrane helix</keyword>
<keyword evidence="1" id="KW-0812">Transmembrane</keyword>
<reference evidence="2" key="1">
    <citation type="submission" date="2018-02" db="EMBL/GenBank/DDBJ databases">
        <title>Rhizophora mucronata_Transcriptome.</title>
        <authorList>
            <person name="Meera S.P."/>
            <person name="Sreeshan A."/>
            <person name="Augustine A."/>
        </authorList>
    </citation>
    <scope>NUCLEOTIDE SEQUENCE</scope>
    <source>
        <tissue evidence="2">Leaf</tissue>
    </source>
</reference>
<organism evidence="2">
    <name type="scientific">Rhizophora mucronata</name>
    <name type="common">Asiatic mangrove</name>
    <dbReference type="NCBI Taxonomy" id="61149"/>
    <lineage>
        <taxon>Eukaryota</taxon>
        <taxon>Viridiplantae</taxon>
        <taxon>Streptophyta</taxon>
        <taxon>Embryophyta</taxon>
        <taxon>Tracheophyta</taxon>
        <taxon>Spermatophyta</taxon>
        <taxon>Magnoliopsida</taxon>
        <taxon>eudicotyledons</taxon>
        <taxon>Gunneridae</taxon>
        <taxon>Pentapetalae</taxon>
        <taxon>rosids</taxon>
        <taxon>fabids</taxon>
        <taxon>Malpighiales</taxon>
        <taxon>Rhizophoraceae</taxon>
        <taxon>Rhizophora</taxon>
    </lineage>
</organism>